<keyword evidence="2" id="KW-1185">Reference proteome</keyword>
<evidence type="ECO:0000313" key="2">
    <source>
        <dbReference type="Proteomes" id="UP001239397"/>
    </source>
</evidence>
<protein>
    <submittedName>
        <fullName evidence="1">Uncharacterized protein</fullName>
    </submittedName>
</protein>
<evidence type="ECO:0000313" key="1">
    <source>
        <dbReference type="EMBL" id="WIY00439.1"/>
    </source>
</evidence>
<gene>
    <name evidence="1" type="ORF">QRX60_41335</name>
</gene>
<dbReference type="EMBL" id="CP127295">
    <property type="protein sequence ID" value="WIY00439.1"/>
    <property type="molecule type" value="Genomic_DNA"/>
</dbReference>
<name>A0A9Y2JP48_9PSEU</name>
<dbReference type="InterPro" id="IPR038078">
    <property type="entry name" value="PhoU-like_sf"/>
</dbReference>
<accession>A0A9Y2JP48</accession>
<dbReference type="RefSeq" id="WP_285996905.1">
    <property type="nucleotide sequence ID" value="NZ_CP127295.1"/>
</dbReference>
<reference evidence="1 2" key="1">
    <citation type="submission" date="2023-06" db="EMBL/GenBank/DDBJ databases">
        <authorList>
            <person name="Oyuntsetseg B."/>
            <person name="Kim S.B."/>
        </authorList>
    </citation>
    <scope>NUCLEOTIDE SEQUENCE [LARGE SCALE GENOMIC DNA]</scope>
    <source>
        <strain evidence="1 2">4-36</strain>
    </source>
</reference>
<proteinExistence type="predicted"/>
<organism evidence="1 2">
    <name type="scientific">Amycolatopsis mongoliensis</name>
    <dbReference type="NCBI Taxonomy" id="715475"/>
    <lineage>
        <taxon>Bacteria</taxon>
        <taxon>Bacillati</taxon>
        <taxon>Actinomycetota</taxon>
        <taxon>Actinomycetes</taxon>
        <taxon>Pseudonocardiales</taxon>
        <taxon>Pseudonocardiaceae</taxon>
        <taxon>Amycolatopsis</taxon>
    </lineage>
</organism>
<dbReference type="KEGG" id="amog:QRX60_41335"/>
<dbReference type="AlphaFoldDB" id="A0A9Y2JP48"/>
<dbReference type="Gene3D" id="1.20.58.220">
    <property type="entry name" value="Phosphate transport system protein phou homolog 2, domain 2"/>
    <property type="match status" value="1"/>
</dbReference>
<sequence>MKLPKTWFLPHNPDVLGRLRDQADTVSEVLTTLAGWVRGEPVGGELHTPLLVQAAERREVLVAVREAFSTPIEAEDVFELAERLGEIADAAYMLVRESDLSRTPPDDHLRAMVLTAVAAFDMLHAALDLLPSTDAAGRADAAVSSLDVAEHAYRRAIAGLETEPDPRREMRLRELYRRAEHLLLAVQRLGRRTWYAVCKIS</sequence>
<dbReference type="Proteomes" id="UP001239397">
    <property type="component" value="Chromosome"/>
</dbReference>